<evidence type="ECO:0000313" key="3">
    <source>
        <dbReference type="EMBL" id="KAL3802059.1"/>
    </source>
</evidence>
<dbReference type="InterPro" id="IPR015896">
    <property type="entry name" value="4pyrrol_synth_GluRdtase_dimer"/>
</dbReference>
<dbReference type="Pfam" id="PF00745">
    <property type="entry name" value="GlutR_dimer"/>
    <property type="match status" value="1"/>
</dbReference>
<dbReference type="AlphaFoldDB" id="A0ABD3QNP9"/>
<accession>A0ABD3QNP9</accession>
<name>A0ABD3QNP9_9STRA</name>
<feature type="domain" description="Tetrapyrrole biosynthesis glutamyl-tRNA reductase dimerisation" evidence="2">
    <location>
        <begin position="441"/>
        <end position="517"/>
    </location>
</feature>
<keyword evidence="4" id="KW-1185">Reference proteome</keyword>
<evidence type="ECO:0000256" key="1">
    <source>
        <dbReference type="SAM" id="SignalP"/>
    </source>
</evidence>
<feature type="chain" id="PRO_5044807541" description="Tetrapyrrole biosynthesis glutamyl-tRNA reductase dimerisation domain-containing protein" evidence="1">
    <location>
        <begin position="20"/>
        <end position="548"/>
    </location>
</feature>
<keyword evidence="1" id="KW-0732">Signal</keyword>
<sequence>MVQLFMLTAPTILFGNAFSYTPSSPPVNRIATTVPAQTTKAGSAARTPQNIISSTNRSSSRHSLHLVSLPPKDDTFSLPAESLVRECWKWKDAVLGDGRDYFVPRPKSLRAFHSLFVGMEVCVEVERKEGKEVDERMGYVWNRMTMEFPSLSGGEGSRSRFEIEFPIEQIPAVKQSTVSEYATQKYLIEECVALSNCARFEVILVLKETTQQQCSDSVVLPTNAVSMLAETAARFSVAYHLWKQTQNYRSSNASFLRRTGLASWLDLPDSVDTNTVSYTTITGNATPESSLLMDPTQDITNLSKRLVCIEGTLPISKHLSLIAGGLAPRPNRPARDVIFRPYSSRDAHILLQLKRTVEVVSILDGQSETSAMGEHGKRNAPGGRGRLKILLDGALSAGKAVRNENIVPEIRQLKEFGSDGTPPIGLANVVAEAAIRLGVNPAVENCVARLKALEASNKISLLRQRVDSVVSCLNKDETLSAHKSSEMSHTQSDINAELKKMANELLHAPTVHLRQGEISEVEMETIVQCIESQLKEYYRGLILKKETL</sequence>
<feature type="signal peptide" evidence="1">
    <location>
        <begin position="1"/>
        <end position="19"/>
    </location>
</feature>
<protein>
    <recommendedName>
        <fullName evidence="2">Tetrapyrrole biosynthesis glutamyl-tRNA reductase dimerisation domain-containing protein</fullName>
    </recommendedName>
</protein>
<organism evidence="3 4">
    <name type="scientific">Cyclotella cryptica</name>
    <dbReference type="NCBI Taxonomy" id="29204"/>
    <lineage>
        <taxon>Eukaryota</taxon>
        <taxon>Sar</taxon>
        <taxon>Stramenopiles</taxon>
        <taxon>Ochrophyta</taxon>
        <taxon>Bacillariophyta</taxon>
        <taxon>Coscinodiscophyceae</taxon>
        <taxon>Thalassiosirophycidae</taxon>
        <taxon>Stephanodiscales</taxon>
        <taxon>Stephanodiscaceae</taxon>
        <taxon>Cyclotella</taxon>
    </lineage>
</organism>
<evidence type="ECO:0000313" key="4">
    <source>
        <dbReference type="Proteomes" id="UP001516023"/>
    </source>
</evidence>
<evidence type="ECO:0000259" key="2">
    <source>
        <dbReference type="Pfam" id="PF00745"/>
    </source>
</evidence>
<dbReference type="Proteomes" id="UP001516023">
    <property type="component" value="Unassembled WGS sequence"/>
</dbReference>
<dbReference type="EMBL" id="JABMIG020000022">
    <property type="protein sequence ID" value="KAL3802059.1"/>
    <property type="molecule type" value="Genomic_DNA"/>
</dbReference>
<reference evidence="3 4" key="1">
    <citation type="journal article" date="2020" name="G3 (Bethesda)">
        <title>Improved Reference Genome for Cyclotella cryptica CCMP332, a Model for Cell Wall Morphogenesis, Salinity Adaptation, and Lipid Production in Diatoms (Bacillariophyta).</title>
        <authorList>
            <person name="Roberts W.R."/>
            <person name="Downey K.M."/>
            <person name="Ruck E.C."/>
            <person name="Traller J.C."/>
            <person name="Alverson A.J."/>
        </authorList>
    </citation>
    <scope>NUCLEOTIDE SEQUENCE [LARGE SCALE GENOMIC DNA]</scope>
    <source>
        <strain evidence="3 4">CCMP332</strain>
    </source>
</reference>
<proteinExistence type="predicted"/>
<gene>
    <name evidence="3" type="ORF">HJC23_010815</name>
</gene>
<comment type="caution">
    <text evidence="3">The sequence shown here is derived from an EMBL/GenBank/DDBJ whole genome shotgun (WGS) entry which is preliminary data.</text>
</comment>